<dbReference type="AlphaFoldDB" id="A0AAD9JSX4"/>
<protein>
    <submittedName>
        <fullName evidence="1">Uncharacterized protein</fullName>
    </submittedName>
</protein>
<reference evidence="1" key="1">
    <citation type="journal article" date="2023" name="Mol. Biol. Evol.">
        <title>Third-Generation Sequencing Reveals the Adaptive Role of the Epigenome in Three Deep-Sea Polychaetes.</title>
        <authorList>
            <person name="Perez M."/>
            <person name="Aroh O."/>
            <person name="Sun Y."/>
            <person name="Lan Y."/>
            <person name="Juniper S.K."/>
            <person name="Young C.R."/>
            <person name="Angers B."/>
            <person name="Qian P.Y."/>
        </authorList>
    </citation>
    <scope>NUCLEOTIDE SEQUENCE</scope>
    <source>
        <strain evidence="1">P08H-3</strain>
    </source>
</reference>
<dbReference type="Proteomes" id="UP001208570">
    <property type="component" value="Unassembled WGS sequence"/>
</dbReference>
<proteinExistence type="predicted"/>
<dbReference type="EMBL" id="JAODUP010000164">
    <property type="protein sequence ID" value="KAK2158763.1"/>
    <property type="molecule type" value="Genomic_DNA"/>
</dbReference>
<organism evidence="1 2">
    <name type="scientific">Paralvinella palmiformis</name>
    <dbReference type="NCBI Taxonomy" id="53620"/>
    <lineage>
        <taxon>Eukaryota</taxon>
        <taxon>Metazoa</taxon>
        <taxon>Spiralia</taxon>
        <taxon>Lophotrochozoa</taxon>
        <taxon>Annelida</taxon>
        <taxon>Polychaeta</taxon>
        <taxon>Sedentaria</taxon>
        <taxon>Canalipalpata</taxon>
        <taxon>Terebellida</taxon>
        <taxon>Terebelliformia</taxon>
        <taxon>Alvinellidae</taxon>
        <taxon>Paralvinella</taxon>
    </lineage>
</organism>
<gene>
    <name evidence="1" type="ORF">LSH36_164g03021</name>
</gene>
<sequence length="116" mass="13286">VLEVSRTDVVVVDPTPDLLYTKGKSESSSNTWLIVNKARMVKLHMQKASINLRLDGRRLFHQEYPSMTFISMTMCSILENVHSRWILTNHGRRHVSGPRPKDTVFSLRSTSMIFGV</sequence>
<evidence type="ECO:0000313" key="2">
    <source>
        <dbReference type="Proteomes" id="UP001208570"/>
    </source>
</evidence>
<comment type="caution">
    <text evidence="1">The sequence shown here is derived from an EMBL/GenBank/DDBJ whole genome shotgun (WGS) entry which is preliminary data.</text>
</comment>
<feature type="non-terminal residue" evidence="1">
    <location>
        <position position="1"/>
    </location>
</feature>
<accession>A0AAD9JSX4</accession>
<evidence type="ECO:0000313" key="1">
    <source>
        <dbReference type="EMBL" id="KAK2158763.1"/>
    </source>
</evidence>
<keyword evidence="2" id="KW-1185">Reference proteome</keyword>
<name>A0AAD9JSX4_9ANNE</name>